<evidence type="ECO:0000313" key="10">
    <source>
        <dbReference type="EMBL" id="MYD88862.1"/>
    </source>
</evidence>
<dbReference type="GO" id="GO:0006281">
    <property type="term" value="P:DNA repair"/>
    <property type="evidence" value="ECO:0007669"/>
    <property type="project" value="UniProtKB-KW"/>
</dbReference>
<dbReference type="CDD" id="cd03241">
    <property type="entry name" value="ABC_RecN"/>
    <property type="match status" value="1"/>
</dbReference>
<dbReference type="GO" id="GO:0005524">
    <property type="term" value="F:ATP binding"/>
    <property type="evidence" value="ECO:0007669"/>
    <property type="project" value="UniProtKB-KW"/>
</dbReference>
<dbReference type="Pfam" id="PF02463">
    <property type="entry name" value="SMC_N"/>
    <property type="match status" value="1"/>
</dbReference>
<dbReference type="InterPro" id="IPR003395">
    <property type="entry name" value="RecF/RecN/SMC_N"/>
</dbReference>
<keyword evidence="4" id="KW-0547">Nucleotide-binding</keyword>
<organism evidence="10">
    <name type="scientific">Caldilineaceae bacterium SB0662_bin_9</name>
    <dbReference type="NCBI Taxonomy" id="2605258"/>
    <lineage>
        <taxon>Bacteria</taxon>
        <taxon>Bacillati</taxon>
        <taxon>Chloroflexota</taxon>
        <taxon>Caldilineae</taxon>
        <taxon>Caldilineales</taxon>
        <taxon>Caldilineaceae</taxon>
    </lineage>
</organism>
<name>A0A6B1DQ66_9CHLR</name>
<dbReference type="GO" id="GO:0043590">
    <property type="term" value="C:bacterial nucleoid"/>
    <property type="evidence" value="ECO:0007669"/>
    <property type="project" value="TreeGrafter"/>
</dbReference>
<evidence type="ECO:0000256" key="4">
    <source>
        <dbReference type="ARBA" id="ARBA00022741"/>
    </source>
</evidence>
<dbReference type="EMBL" id="VXPY01000007">
    <property type="protein sequence ID" value="MYD88862.1"/>
    <property type="molecule type" value="Genomic_DNA"/>
</dbReference>
<dbReference type="NCBIfam" id="TIGR00634">
    <property type="entry name" value="recN"/>
    <property type="match status" value="1"/>
</dbReference>
<dbReference type="GO" id="GO:0006310">
    <property type="term" value="P:DNA recombination"/>
    <property type="evidence" value="ECO:0007669"/>
    <property type="project" value="InterPro"/>
</dbReference>
<dbReference type="AlphaFoldDB" id="A0A6B1DQ66"/>
<dbReference type="GO" id="GO:0009432">
    <property type="term" value="P:SOS response"/>
    <property type="evidence" value="ECO:0007669"/>
    <property type="project" value="TreeGrafter"/>
</dbReference>
<dbReference type="InterPro" id="IPR004604">
    <property type="entry name" value="DNA_recomb/repair_RecN"/>
</dbReference>
<evidence type="ECO:0000256" key="6">
    <source>
        <dbReference type="ARBA" id="ARBA00022840"/>
    </source>
</evidence>
<evidence type="ECO:0000256" key="3">
    <source>
        <dbReference type="ARBA" id="ARBA00021315"/>
    </source>
</evidence>
<keyword evidence="7" id="KW-0234">DNA repair</keyword>
<proteinExistence type="inferred from homology"/>
<dbReference type="PIRSF" id="PIRSF003128">
    <property type="entry name" value="RecN"/>
    <property type="match status" value="1"/>
</dbReference>
<evidence type="ECO:0000256" key="1">
    <source>
        <dbReference type="ARBA" id="ARBA00003618"/>
    </source>
</evidence>
<keyword evidence="5" id="KW-0227">DNA damage</keyword>
<comment type="caution">
    <text evidence="10">The sequence shown here is derived from an EMBL/GenBank/DDBJ whole genome shotgun (WGS) entry which is preliminary data.</text>
</comment>
<dbReference type="Gene3D" id="3.40.50.300">
    <property type="entry name" value="P-loop containing nucleotide triphosphate hydrolases"/>
    <property type="match status" value="2"/>
</dbReference>
<protein>
    <recommendedName>
        <fullName evidence="3">DNA repair protein RecN</fullName>
    </recommendedName>
    <alternativeName>
        <fullName evidence="8">Recombination protein N</fullName>
    </alternativeName>
</protein>
<reference evidence="10" key="1">
    <citation type="submission" date="2019-09" db="EMBL/GenBank/DDBJ databases">
        <title>Characterisation of the sponge microbiome using genome-centric metagenomics.</title>
        <authorList>
            <person name="Engelberts J.P."/>
            <person name="Robbins S.J."/>
            <person name="De Goeij J.M."/>
            <person name="Aranda M."/>
            <person name="Bell S.C."/>
            <person name="Webster N.S."/>
        </authorList>
    </citation>
    <scope>NUCLEOTIDE SEQUENCE</scope>
    <source>
        <strain evidence="10">SB0662_bin_9</strain>
    </source>
</reference>
<dbReference type="SUPFAM" id="SSF52540">
    <property type="entry name" value="P-loop containing nucleoside triphosphate hydrolases"/>
    <property type="match status" value="2"/>
</dbReference>
<feature type="domain" description="RecF/RecN/SMC N-terminal" evidence="9">
    <location>
        <begin position="26"/>
        <end position="485"/>
    </location>
</feature>
<accession>A0A6B1DQ66</accession>
<evidence type="ECO:0000256" key="8">
    <source>
        <dbReference type="ARBA" id="ARBA00033408"/>
    </source>
</evidence>
<evidence type="ECO:0000256" key="7">
    <source>
        <dbReference type="ARBA" id="ARBA00023204"/>
    </source>
</evidence>
<evidence type="ECO:0000256" key="5">
    <source>
        <dbReference type="ARBA" id="ARBA00022763"/>
    </source>
</evidence>
<dbReference type="PANTHER" id="PTHR11059:SF0">
    <property type="entry name" value="DNA REPAIR PROTEIN RECN"/>
    <property type="match status" value="1"/>
</dbReference>
<gene>
    <name evidence="10" type="primary">recN</name>
    <name evidence="10" type="ORF">F4Y08_00780</name>
</gene>
<evidence type="ECO:0000256" key="2">
    <source>
        <dbReference type="ARBA" id="ARBA00009441"/>
    </source>
</evidence>
<dbReference type="InterPro" id="IPR027417">
    <property type="entry name" value="P-loop_NTPase"/>
</dbReference>
<comment type="function">
    <text evidence="1">May be involved in recombinational repair of damaged DNA.</text>
</comment>
<comment type="similarity">
    <text evidence="2">Belongs to the RecN family.</text>
</comment>
<evidence type="ECO:0000259" key="9">
    <source>
        <dbReference type="Pfam" id="PF02463"/>
    </source>
</evidence>
<dbReference type="PANTHER" id="PTHR11059">
    <property type="entry name" value="DNA REPAIR PROTEIN RECN"/>
    <property type="match status" value="1"/>
</dbReference>
<keyword evidence="6" id="KW-0067">ATP-binding</keyword>
<sequence>MTVRPPPASVVVSEPCSPFCDGTVLRSLHIRNLAIINDLVLEFIPGLNILTGETGAGKSIILDSLDLLLGGKASASLIRAGETEASVTATVDTAGATHVLERMVRNSGRSVCRLDGEVVTRERLRAVMQEQIEIHGQTDHLRLLNPDAHVDMLDRYGDLASEREAVAGMHDRLQEVRRRLASSRMDARTVMQRIDMLQFQIGEIEAAGLVPGEVESLETEQRRLADAESLRTLAAEARMRLEEGDQEIPDLLSQLGLVQAALDRLVAADASQAELAANLREAMELCSDAGRSLGRYLDLVEVNPQRLAEVEERLAHLDQLQRKYGPTVEEVIEWGAKAAAELAGLEDQDGLTERLEAEEAELLQVLAVACQALSEARQAAGKGLARHTEEELAHLFAKEPRFDVLLEQEEAADGLPLPDGSRVRLDRTGIDVVSFLVGTNPGEPVKPLVEVASGGETSRLMLALKCALAAVDGAPTLVFDEIDQGIGGRMGLVVGSKLWQLAHPQGFDDSDGSGHQVLCVTHLPQLAAFGDAHFGVRKVIHREGGVERTLTEVQMLGPADRLGELAAMQGTFTASGRQSVAEILGQAHALMGITPEVPVRSDNGQRDLFSVNGS</sequence>